<reference evidence="3 4" key="1">
    <citation type="submission" date="2019-06" db="EMBL/GenBank/DDBJ databases">
        <authorList>
            <person name="Rodrigo-Torres L."/>
            <person name="Arahal R. D."/>
            <person name="Lucena T."/>
        </authorList>
    </citation>
    <scope>NUCLEOTIDE SEQUENCE [LARGE SCALE GENOMIC DNA]</scope>
    <source>
        <strain evidence="3 4">SB0023/3</strain>
    </source>
</reference>
<dbReference type="RefSeq" id="WP_142584430.1">
    <property type="nucleotide sequence ID" value="NZ_CABFPH010000061.1"/>
</dbReference>
<protein>
    <submittedName>
        <fullName evidence="3">Arsenate-mycothiol transferase ArsC2</fullName>
        <ecNumber evidence="3">2.8.4.2</ecNumber>
    </submittedName>
</protein>
<dbReference type="AlphaFoldDB" id="A0A509EIF8"/>
<evidence type="ECO:0000313" key="4">
    <source>
        <dbReference type="Proteomes" id="UP000410984"/>
    </source>
</evidence>
<dbReference type="SMART" id="SM00226">
    <property type="entry name" value="LMWPc"/>
    <property type="match status" value="1"/>
</dbReference>
<evidence type="ECO:0000256" key="1">
    <source>
        <dbReference type="ARBA" id="ARBA00022849"/>
    </source>
</evidence>
<dbReference type="EC" id="2.8.4.2" evidence="3"/>
<gene>
    <name evidence="3" type="primary">arsC2</name>
    <name evidence="3" type="ORF">MET9862_03779</name>
</gene>
<dbReference type="InterPro" id="IPR023485">
    <property type="entry name" value="Ptyr_pPase"/>
</dbReference>
<feature type="domain" description="Phosphotyrosine protein phosphatase I" evidence="2">
    <location>
        <begin position="16"/>
        <end position="156"/>
    </location>
</feature>
<proteinExistence type="predicted"/>
<dbReference type="InterPro" id="IPR036196">
    <property type="entry name" value="Ptyr_pPase_sf"/>
</dbReference>
<accession>A0A509EIF8</accession>
<keyword evidence="3" id="KW-0808">Transferase</keyword>
<dbReference type="EMBL" id="CABFPH010000061">
    <property type="protein sequence ID" value="VUD73165.1"/>
    <property type="molecule type" value="Genomic_DNA"/>
</dbReference>
<keyword evidence="4" id="KW-1185">Reference proteome</keyword>
<dbReference type="Proteomes" id="UP000410984">
    <property type="component" value="Unassembled WGS sequence"/>
</dbReference>
<sequence>MDEIAPGTAPKKKRVQSVLFMCNFNAVRSPAAEAIARHYFGKSIYVQSAGVREGEPVDPFMVAALDEIGINAAKHRPRTLEQLEEWEGLNFDLIITLAPEAHHAALELTRSLAADVEYWPTPDPTLLQEASREQRLDGYRDVRDGLILRIKQRLRG</sequence>
<organism evidence="3 4">
    <name type="scientific">Methylobacterium symbioticum</name>
    <dbReference type="NCBI Taxonomy" id="2584084"/>
    <lineage>
        <taxon>Bacteria</taxon>
        <taxon>Pseudomonadati</taxon>
        <taxon>Pseudomonadota</taxon>
        <taxon>Alphaproteobacteria</taxon>
        <taxon>Hyphomicrobiales</taxon>
        <taxon>Methylobacteriaceae</taxon>
        <taxon>Methylobacterium</taxon>
    </lineage>
</organism>
<dbReference type="GO" id="GO:0102100">
    <property type="term" value="F:mycothiol-arsenate ligase activity"/>
    <property type="evidence" value="ECO:0007669"/>
    <property type="project" value="UniProtKB-EC"/>
</dbReference>
<dbReference type="Gene3D" id="3.40.50.2300">
    <property type="match status" value="1"/>
</dbReference>
<keyword evidence="1" id="KW-0059">Arsenical resistance</keyword>
<dbReference type="OrthoDB" id="9799372at2"/>
<dbReference type="SUPFAM" id="SSF52788">
    <property type="entry name" value="Phosphotyrosine protein phosphatases I"/>
    <property type="match status" value="1"/>
</dbReference>
<dbReference type="Pfam" id="PF01451">
    <property type="entry name" value="LMWPc"/>
    <property type="match status" value="1"/>
</dbReference>
<dbReference type="PANTHER" id="PTHR43428:SF1">
    <property type="entry name" value="ARSENATE REDUCTASE"/>
    <property type="match status" value="1"/>
</dbReference>
<evidence type="ECO:0000259" key="2">
    <source>
        <dbReference type="SMART" id="SM00226"/>
    </source>
</evidence>
<evidence type="ECO:0000313" key="3">
    <source>
        <dbReference type="EMBL" id="VUD73165.1"/>
    </source>
</evidence>
<dbReference type="PANTHER" id="PTHR43428">
    <property type="entry name" value="ARSENATE REDUCTASE"/>
    <property type="match status" value="1"/>
</dbReference>
<dbReference type="GO" id="GO:0046685">
    <property type="term" value="P:response to arsenic-containing substance"/>
    <property type="evidence" value="ECO:0007669"/>
    <property type="project" value="UniProtKB-KW"/>
</dbReference>
<name>A0A509EIF8_9HYPH</name>